<dbReference type="GO" id="GO:0005739">
    <property type="term" value="C:mitochondrion"/>
    <property type="evidence" value="ECO:0007669"/>
    <property type="project" value="TreeGrafter"/>
</dbReference>
<evidence type="ECO:0000313" key="3">
    <source>
        <dbReference type="EMBL" id="KAK0513842.1"/>
    </source>
</evidence>
<dbReference type="AlphaFoldDB" id="A0AA39R2S0"/>
<proteinExistence type="predicted"/>
<feature type="domain" description="Glutamyl-tRNA amidotransferase complex subunit Gta3" evidence="2">
    <location>
        <begin position="62"/>
        <end position="117"/>
    </location>
</feature>
<reference evidence="3" key="1">
    <citation type="submission" date="2023-03" db="EMBL/GenBank/DDBJ databases">
        <title>Complete genome of Cladonia borealis.</title>
        <authorList>
            <person name="Park H."/>
        </authorList>
    </citation>
    <scope>NUCLEOTIDE SEQUENCE</scope>
    <source>
        <strain evidence="3">ANT050790</strain>
    </source>
</reference>
<evidence type="ECO:0000313" key="4">
    <source>
        <dbReference type="Proteomes" id="UP001166286"/>
    </source>
</evidence>
<dbReference type="GO" id="GO:0030956">
    <property type="term" value="C:glutamyl-tRNA(Gln) amidotransferase complex"/>
    <property type="evidence" value="ECO:0007669"/>
    <property type="project" value="TreeGrafter"/>
</dbReference>
<dbReference type="GO" id="GO:0070681">
    <property type="term" value="P:glutaminyl-tRNAGln biosynthesis via transamidation"/>
    <property type="evidence" value="ECO:0007669"/>
    <property type="project" value="TreeGrafter"/>
</dbReference>
<keyword evidence="4" id="KW-1185">Reference proteome</keyword>
<feature type="region of interest" description="Disordered" evidence="1">
    <location>
        <begin position="150"/>
        <end position="176"/>
    </location>
</feature>
<dbReference type="InterPro" id="IPR036113">
    <property type="entry name" value="Asp/Glu-ADT_sf_sub_c"/>
</dbReference>
<dbReference type="SUPFAM" id="SSF141000">
    <property type="entry name" value="Glu-tRNAGln amidotransferase C subunit"/>
    <property type="match status" value="1"/>
</dbReference>
<dbReference type="GO" id="GO:0006450">
    <property type="term" value="P:regulation of translational fidelity"/>
    <property type="evidence" value="ECO:0007669"/>
    <property type="project" value="InterPro"/>
</dbReference>
<dbReference type="InterPro" id="IPR049545">
    <property type="entry name" value="Gta3_dom"/>
</dbReference>
<organism evidence="3 4">
    <name type="scientific">Cladonia borealis</name>
    <dbReference type="NCBI Taxonomy" id="184061"/>
    <lineage>
        <taxon>Eukaryota</taxon>
        <taxon>Fungi</taxon>
        <taxon>Dikarya</taxon>
        <taxon>Ascomycota</taxon>
        <taxon>Pezizomycotina</taxon>
        <taxon>Lecanoromycetes</taxon>
        <taxon>OSLEUM clade</taxon>
        <taxon>Lecanoromycetidae</taxon>
        <taxon>Lecanorales</taxon>
        <taxon>Lecanorineae</taxon>
        <taxon>Cladoniaceae</taxon>
        <taxon>Cladonia</taxon>
    </lineage>
</organism>
<gene>
    <name evidence="3" type="ORF">JMJ35_003564</name>
</gene>
<name>A0AA39R2S0_9LECA</name>
<dbReference type="Gene3D" id="1.10.20.60">
    <property type="entry name" value="Glu-tRNAGln amidotransferase C subunit, N-terminal domain"/>
    <property type="match status" value="1"/>
</dbReference>
<dbReference type="InterPro" id="IPR003837">
    <property type="entry name" value="GatC"/>
</dbReference>
<comment type="caution">
    <text evidence="3">The sequence shown here is derived from an EMBL/GenBank/DDBJ whole genome shotgun (WGS) entry which is preliminary data.</text>
</comment>
<dbReference type="Pfam" id="PF20978">
    <property type="entry name" value="Gta3"/>
    <property type="match status" value="1"/>
</dbReference>
<dbReference type="GO" id="GO:0032543">
    <property type="term" value="P:mitochondrial translation"/>
    <property type="evidence" value="ECO:0007669"/>
    <property type="project" value="TreeGrafter"/>
</dbReference>
<evidence type="ECO:0000256" key="1">
    <source>
        <dbReference type="SAM" id="MobiDB-lite"/>
    </source>
</evidence>
<accession>A0AA39R2S0</accession>
<protein>
    <recommendedName>
        <fullName evidence="2">Glutamyl-tRNA amidotransferase complex subunit Gta3 domain-containing protein</fullName>
    </recommendedName>
</protein>
<sequence length="193" mass="22162">MKQRCTWVRNVLFRQLWQALPRTRASCRPLSSLSQTPDDFEGMLKDPSWSVKSLFESEGSAPAPAVTKTQLHHLLRLSALPLPESEDQEARMIKDLQAQLKFVRAIQEVDTEGVEPLQSIRDETKDAERENEITVTTLREEFDKEEVVGKRGRIRRRRDVPDAARNEQANDWDPLSQAPKKLGRFIVVDTAKD</sequence>
<dbReference type="PANTHER" id="PTHR15004:SF0">
    <property type="entry name" value="GLUTAMYL-TRNA(GLN) AMIDOTRANSFERASE SUBUNIT C, MITOCHONDRIAL"/>
    <property type="match status" value="1"/>
</dbReference>
<dbReference type="PANTHER" id="PTHR15004">
    <property type="entry name" value="GLUTAMYL-TRNA(GLN) AMIDOTRANSFERASE SUBUNIT C, MITOCHONDRIAL"/>
    <property type="match status" value="1"/>
</dbReference>
<evidence type="ECO:0000259" key="2">
    <source>
        <dbReference type="Pfam" id="PF20978"/>
    </source>
</evidence>
<dbReference type="EMBL" id="JAFEKC020000006">
    <property type="protein sequence ID" value="KAK0513842.1"/>
    <property type="molecule type" value="Genomic_DNA"/>
</dbReference>
<dbReference type="Proteomes" id="UP001166286">
    <property type="component" value="Unassembled WGS sequence"/>
</dbReference>